<dbReference type="Gene3D" id="3.40.47.10">
    <property type="match status" value="1"/>
</dbReference>
<keyword evidence="4" id="KW-1185">Reference proteome</keyword>
<dbReference type="InterPro" id="IPR013746">
    <property type="entry name" value="HMG_CoA_synt_C_dom"/>
</dbReference>
<evidence type="ECO:0000313" key="3">
    <source>
        <dbReference type="EMBL" id="VDN16754.1"/>
    </source>
</evidence>
<dbReference type="GO" id="GO:0004421">
    <property type="term" value="F:hydroxymethylglutaryl-CoA synthase activity"/>
    <property type="evidence" value="ECO:0007669"/>
    <property type="project" value="InterPro"/>
</dbReference>
<evidence type="ECO:0000259" key="2">
    <source>
        <dbReference type="Pfam" id="PF08540"/>
    </source>
</evidence>
<protein>
    <recommendedName>
        <fullName evidence="2">Hydroxymethylglutaryl-coenzyme A synthase C-terminal domain-containing protein</fullName>
    </recommendedName>
</protein>
<evidence type="ECO:0000256" key="1">
    <source>
        <dbReference type="ARBA" id="ARBA00022679"/>
    </source>
</evidence>
<organism evidence="3 4">
    <name type="scientific">Dibothriocephalus latus</name>
    <name type="common">Fish tapeworm</name>
    <name type="synonym">Diphyllobothrium latum</name>
    <dbReference type="NCBI Taxonomy" id="60516"/>
    <lineage>
        <taxon>Eukaryota</taxon>
        <taxon>Metazoa</taxon>
        <taxon>Spiralia</taxon>
        <taxon>Lophotrochozoa</taxon>
        <taxon>Platyhelminthes</taxon>
        <taxon>Cestoda</taxon>
        <taxon>Eucestoda</taxon>
        <taxon>Diphyllobothriidea</taxon>
        <taxon>Diphyllobothriidae</taxon>
        <taxon>Dibothriocephalus</taxon>
    </lineage>
</organism>
<feature type="domain" description="Hydroxymethylglutaryl-coenzyme A synthase C-terminal" evidence="2">
    <location>
        <begin position="1"/>
        <end position="116"/>
    </location>
</feature>
<evidence type="ECO:0000313" key="4">
    <source>
        <dbReference type="Proteomes" id="UP000281553"/>
    </source>
</evidence>
<dbReference type="PANTHER" id="PTHR43323">
    <property type="entry name" value="3-HYDROXY-3-METHYLGLUTARYL COENZYME A SYNTHASE"/>
    <property type="match status" value="1"/>
</dbReference>
<name>A0A3P7LIX6_DIBLA</name>
<reference evidence="3 4" key="1">
    <citation type="submission" date="2018-11" db="EMBL/GenBank/DDBJ databases">
        <authorList>
            <consortium name="Pathogen Informatics"/>
        </authorList>
    </citation>
    <scope>NUCLEOTIDE SEQUENCE [LARGE SCALE GENOMIC DNA]</scope>
</reference>
<dbReference type="AlphaFoldDB" id="A0A3P7LIX6"/>
<gene>
    <name evidence="3" type="ORF">DILT_LOCUS12585</name>
</gene>
<dbReference type="GO" id="GO:0010142">
    <property type="term" value="P:farnesyl diphosphate biosynthetic process, mevalonate pathway"/>
    <property type="evidence" value="ECO:0007669"/>
    <property type="project" value="InterPro"/>
</dbReference>
<dbReference type="InterPro" id="IPR016039">
    <property type="entry name" value="Thiolase-like"/>
</dbReference>
<dbReference type="PANTHER" id="PTHR43323:SF2">
    <property type="entry name" value="HYDROXYMETHYLGLUTARYL-COA SYNTHASE"/>
    <property type="match status" value="1"/>
</dbReference>
<dbReference type="GO" id="GO:0006084">
    <property type="term" value="P:acetyl-CoA metabolic process"/>
    <property type="evidence" value="ECO:0007669"/>
    <property type="project" value="InterPro"/>
</dbReference>
<dbReference type="SUPFAM" id="SSF53901">
    <property type="entry name" value="Thiolase-like"/>
    <property type="match status" value="1"/>
</dbReference>
<dbReference type="OrthoDB" id="1269963at2759"/>
<keyword evidence="1" id="KW-0808">Transferase</keyword>
<sequence>MYTASLYSCLISLCCTVPEAELHGRRILMYAYGSGYTASMFSILVAPDASMSSIFGVNTPASPIERLTLRIPVTYEEFQEMIKSPPLEPPFNPNHFFPGTYFLEKIDENHRRFYNRVPLSHQ</sequence>
<dbReference type="Pfam" id="PF08540">
    <property type="entry name" value="HMG_CoA_synt_C"/>
    <property type="match status" value="1"/>
</dbReference>
<dbReference type="EMBL" id="UYRU01066977">
    <property type="protein sequence ID" value="VDN16754.1"/>
    <property type="molecule type" value="Genomic_DNA"/>
</dbReference>
<proteinExistence type="predicted"/>
<dbReference type="Proteomes" id="UP000281553">
    <property type="component" value="Unassembled WGS sequence"/>
</dbReference>
<accession>A0A3P7LIX6</accession>